<evidence type="ECO:0008006" key="7">
    <source>
        <dbReference type="Google" id="ProtNLM"/>
    </source>
</evidence>
<dbReference type="Proteomes" id="UP000276864">
    <property type="component" value="Unassembled WGS sequence"/>
</dbReference>
<dbReference type="AlphaFoldDB" id="A0A3M7BLY7"/>
<keyword evidence="2" id="KW-0812">Transmembrane</keyword>
<dbReference type="Proteomes" id="UP000271337">
    <property type="component" value="Unassembled WGS sequence"/>
</dbReference>
<dbReference type="GO" id="GO:0043386">
    <property type="term" value="P:mycotoxin biosynthetic process"/>
    <property type="evidence" value="ECO:0007669"/>
    <property type="project" value="InterPro"/>
</dbReference>
<reference evidence="5 6" key="1">
    <citation type="journal article" date="2018" name="BMC Genomics">
        <title>Genomic evidence for intraspecific hybridization in a clonal and extremely halotolerant yeast.</title>
        <authorList>
            <person name="Gostincar C."/>
            <person name="Stajich J.E."/>
            <person name="Zupancic J."/>
            <person name="Zalar P."/>
            <person name="Gunde-Cimerman N."/>
        </authorList>
    </citation>
    <scope>NUCLEOTIDE SEQUENCE [LARGE SCALE GENOMIC DNA]</scope>
    <source>
        <strain evidence="4 6">EXF-6651</strain>
        <strain evidence="3 5">EXF-6669</strain>
    </source>
</reference>
<keyword evidence="2" id="KW-0472">Membrane</keyword>
<evidence type="ECO:0000256" key="1">
    <source>
        <dbReference type="ARBA" id="ARBA00035112"/>
    </source>
</evidence>
<accession>A0A3M7BLY7</accession>
<dbReference type="VEuPathDB" id="FungiDB:BTJ68_10584"/>
<organism evidence="4 6">
    <name type="scientific">Hortaea werneckii</name>
    <name type="common">Black yeast</name>
    <name type="synonym">Cladosporium werneckii</name>
    <dbReference type="NCBI Taxonomy" id="91943"/>
    <lineage>
        <taxon>Eukaryota</taxon>
        <taxon>Fungi</taxon>
        <taxon>Dikarya</taxon>
        <taxon>Ascomycota</taxon>
        <taxon>Pezizomycotina</taxon>
        <taxon>Dothideomycetes</taxon>
        <taxon>Dothideomycetidae</taxon>
        <taxon>Mycosphaerellales</taxon>
        <taxon>Teratosphaeriaceae</taxon>
        <taxon>Hortaea</taxon>
    </lineage>
</organism>
<evidence type="ECO:0000313" key="4">
    <source>
        <dbReference type="EMBL" id="RMY40520.1"/>
    </source>
</evidence>
<dbReference type="EMBL" id="QWIM01000065">
    <property type="protein sequence ID" value="RMY40520.1"/>
    <property type="molecule type" value="Genomic_DNA"/>
</dbReference>
<keyword evidence="2" id="KW-1133">Transmembrane helix</keyword>
<dbReference type="Pfam" id="PF11807">
    <property type="entry name" value="UstYa"/>
    <property type="match status" value="1"/>
</dbReference>
<gene>
    <name evidence="4" type="ORF">D0866_01204</name>
    <name evidence="3" type="ORF">D0867_01018</name>
</gene>
<evidence type="ECO:0000313" key="6">
    <source>
        <dbReference type="Proteomes" id="UP000276864"/>
    </source>
</evidence>
<evidence type="ECO:0000256" key="2">
    <source>
        <dbReference type="SAM" id="Phobius"/>
    </source>
</evidence>
<comment type="caution">
    <text evidence="4">The sequence shown here is derived from an EMBL/GenBank/DDBJ whole genome shotgun (WGS) entry which is preliminary data.</text>
</comment>
<evidence type="ECO:0000313" key="5">
    <source>
        <dbReference type="Proteomes" id="UP000271337"/>
    </source>
</evidence>
<protein>
    <recommendedName>
        <fullName evidence="7">Tat pathway signal sequence</fullName>
    </recommendedName>
</protein>
<dbReference type="EMBL" id="QWIL01000056">
    <property type="protein sequence ID" value="RMY24984.1"/>
    <property type="molecule type" value="Genomic_DNA"/>
</dbReference>
<comment type="similarity">
    <text evidence="1">Belongs to the ustYa family.</text>
</comment>
<evidence type="ECO:0000313" key="3">
    <source>
        <dbReference type="EMBL" id="RMY24984.1"/>
    </source>
</evidence>
<proteinExistence type="inferred from homology"/>
<dbReference type="OrthoDB" id="3687641at2759"/>
<feature type="transmembrane region" description="Helical" evidence="2">
    <location>
        <begin position="50"/>
        <end position="72"/>
    </location>
</feature>
<dbReference type="PANTHER" id="PTHR33365:SF14">
    <property type="entry name" value="TAT PATHWAY SIGNAL SEQUENCE"/>
    <property type="match status" value="1"/>
</dbReference>
<name>A0A3M7BLY7_HORWE</name>
<dbReference type="InterPro" id="IPR021765">
    <property type="entry name" value="UstYa-like"/>
</dbReference>
<dbReference type="PANTHER" id="PTHR33365">
    <property type="entry name" value="YALI0B05434P"/>
    <property type="match status" value="1"/>
</dbReference>
<sequence>MGLSKSKISIRGLASDGWEKGADVPFEASEIDGFLPSNTRIAVPSQRRSYVWLVACNIFLFCVLVALAALALNERGKLDKNANNALIRRMDAYSPVHSQVDIPLVDVTVNGTLLYMDNSVFRGPPSPEVDAAWERISSLLPHVVSTEEVVKLGKDPSRTARWPADWGFGPDAHIAELDVLHTIHCLNAIRRDVHWQYYFKDEYPDGSFPELHRVHTDHCIHIVLQNLMCSATADIITQPWVEGQLHPFPDFNVNKKCRDFDTLLNWHEATMVKDMDRFKTIRMPDGHVPYRMSAEFQRMFGVEGSLHGGMHGGMHATFRGDHEH</sequence>